<organism evidence="1 2">
    <name type="scientific">Mucilaginibacter gilvus</name>
    <dbReference type="NCBI Taxonomy" id="2305909"/>
    <lineage>
        <taxon>Bacteria</taxon>
        <taxon>Pseudomonadati</taxon>
        <taxon>Bacteroidota</taxon>
        <taxon>Sphingobacteriia</taxon>
        <taxon>Sphingobacteriales</taxon>
        <taxon>Sphingobacteriaceae</taxon>
        <taxon>Mucilaginibacter</taxon>
    </lineage>
</organism>
<reference evidence="1 2" key="1">
    <citation type="submission" date="2019-01" db="EMBL/GenBank/DDBJ databases">
        <title>Mucilaginibacter antarcticum sp. nov., isolated from antarctic soil.</title>
        <authorList>
            <person name="Yan Y.-Q."/>
            <person name="Du Z.-J."/>
        </authorList>
    </citation>
    <scope>NUCLEOTIDE SEQUENCE [LARGE SCALE GENOMIC DNA]</scope>
    <source>
        <strain evidence="1 2">F01003</strain>
    </source>
</reference>
<gene>
    <name evidence="1" type="ORF">EPL05_01630</name>
</gene>
<name>A0A444MUH6_9SPHI</name>
<dbReference type="OrthoDB" id="797337at2"/>
<sequence>MREQFSLQVEGSLLKQLVKEGLNPLIFFNHLFGPISSPNYRAMCEGLVAYHNKEGGSPEVKEFEITDTGFKPESITGYLKCKFGIHFHYTCSDVHNDATDTIRWDFKIDWGSHNIHFTGEEPWIRDAE</sequence>
<dbReference type="Proteomes" id="UP000286701">
    <property type="component" value="Unassembled WGS sequence"/>
</dbReference>
<evidence type="ECO:0000313" key="2">
    <source>
        <dbReference type="Proteomes" id="UP000286701"/>
    </source>
</evidence>
<dbReference type="RefSeq" id="WP_128531765.1">
    <property type="nucleotide sequence ID" value="NZ_SBIW01000001.1"/>
</dbReference>
<accession>A0A444MUH6</accession>
<dbReference type="AlphaFoldDB" id="A0A444MUH6"/>
<proteinExistence type="predicted"/>
<keyword evidence="2" id="KW-1185">Reference proteome</keyword>
<protein>
    <submittedName>
        <fullName evidence="1">Uncharacterized protein</fullName>
    </submittedName>
</protein>
<evidence type="ECO:0000313" key="1">
    <source>
        <dbReference type="EMBL" id="RWY57259.1"/>
    </source>
</evidence>
<comment type="caution">
    <text evidence="1">The sequence shown here is derived from an EMBL/GenBank/DDBJ whole genome shotgun (WGS) entry which is preliminary data.</text>
</comment>
<dbReference type="EMBL" id="SBIW01000001">
    <property type="protein sequence ID" value="RWY57259.1"/>
    <property type="molecule type" value="Genomic_DNA"/>
</dbReference>